<keyword evidence="2" id="KW-1185">Reference proteome</keyword>
<proteinExistence type="predicted"/>
<feature type="non-terminal residue" evidence="1">
    <location>
        <position position="1"/>
    </location>
</feature>
<gene>
    <name evidence="1" type="ORF">ABH943_007664</name>
</gene>
<comment type="caution">
    <text evidence="1">The sequence shown here is derived from an EMBL/GenBank/DDBJ whole genome shotgun (WGS) entry which is preliminary data.</text>
</comment>
<sequence>FKEHSPKHQRPNHQNPAAFASLHLQHRNEIMSCVSLFVNRFFTQPRLSDSLRSPSCLALQHPLKRHATCTFSLPFASS</sequence>
<dbReference type="Proteomes" id="UP001620514">
    <property type="component" value="Unassembled WGS sequence"/>
</dbReference>
<evidence type="ECO:0000313" key="1">
    <source>
        <dbReference type="EMBL" id="MFK4447627.1"/>
    </source>
</evidence>
<reference evidence="1 2" key="1">
    <citation type="submission" date="2024-11" db="EMBL/GenBank/DDBJ databases">
        <title>Using genomics to understand microbial adaptation to soil warming.</title>
        <authorList>
            <person name="Deangelis K.M. PhD."/>
        </authorList>
    </citation>
    <scope>NUCLEOTIDE SEQUENCE [LARGE SCALE GENOMIC DNA]</scope>
    <source>
        <strain evidence="1 2">GAS97</strain>
    </source>
</reference>
<organism evidence="1 2">
    <name type="scientific">Caballeronia udeis</name>
    <dbReference type="NCBI Taxonomy" id="1232866"/>
    <lineage>
        <taxon>Bacteria</taxon>
        <taxon>Pseudomonadati</taxon>
        <taxon>Pseudomonadota</taxon>
        <taxon>Betaproteobacteria</taxon>
        <taxon>Burkholderiales</taxon>
        <taxon>Burkholderiaceae</taxon>
        <taxon>Caballeronia</taxon>
    </lineage>
</organism>
<dbReference type="RefSeq" id="WP_404613392.1">
    <property type="nucleotide sequence ID" value="NZ_JBIYDN010000037.1"/>
</dbReference>
<protein>
    <submittedName>
        <fullName evidence="1">Uncharacterized protein</fullName>
    </submittedName>
</protein>
<name>A0ABW8N0W4_9BURK</name>
<accession>A0ABW8N0W4</accession>
<dbReference type="EMBL" id="JBIYDN010000037">
    <property type="protein sequence ID" value="MFK4447627.1"/>
    <property type="molecule type" value="Genomic_DNA"/>
</dbReference>
<evidence type="ECO:0000313" key="2">
    <source>
        <dbReference type="Proteomes" id="UP001620514"/>
    </source>
</evidence>